<keyword evidence="2" id="KW-0812">Transmembrane</keyword>
<sequence length="104" mass="11763">MASILLVPPSYFLLVILLLIPNMAITVVAFSRTQNMMIIHYHQGHYNHEKARTFVSISLAMLSKGIQVPDSDHSHRHKDLRHRFPRGKPSSTVYSVSNKKLGGI</sequence>
<feature type="compositionally biased region" description="Basic residues" evidence="1">
    <location>
        <begin position="74"/>
        <end position="86"/>
    </location>
</feature>
<keyword evidence="2" id="KW-0472">Membrane</keyword>
<dbReference type="AlphaFoldDB" id="A0A4P1RCX3"/>
<feature type="region of interest" description="Disordered" evidence="1">
    <location>
        <begin position="68"/>
        <end position="104"/>
    </location>
</feature>
<keyword evidence="4" id="KW-1185">Reference proteome</keyword>
<reference evidence="3 4" key="1">
    <citation type="journal article" date="2017" name="Plant Biotechnol. J.">
        <title>A comprehensive draft genome sequence for lupin (Lupinus angustifolius), an emerging health food: insights into plant-microbe interactions and legume evolution.</title>
        <authorList>
            <person name="Hane J.K."/>
            <person name="Ming Y."/>
            <person name="Kamphuis L.G."/>
            <person name="Nelson M.N."/>
            <person name="Garg G."/>
            <person name="Atkins C.A."/>
            <person name="Bayer P.E."/>
            <person name="Bravo A."/>
            <person name="Bringans S."/>
            <person name="Cannon S."/>
            <person name="Edwards D."/>
            <person name="Foley R."/>
            <person name="Gao L.L."/>
            <person name="Harrison M.J."/>
            <person name="Huang W."/>
            <person name="Hurgobin B."/>
            <person name="Li S."/>
            <person name="Liu C.W."/>
            <person name="McGrath A."/>
            <person name="Morahan G."/>
            <person name="Murray J."/>
            <person name="Weller J."/>
            <person name="Jian J."/>
            <person name="Singh K.B."/>
        </authorList>
    </citation>
    <scope>NUCLEOTIDE SEQUENCE [LARGE SCALE GENOMIC DNA]</scope>
    <source>
        <strain evidence="4">cv. Tanjil</strain>
        <tissue evidence="3">Whole plant</tissue>
    </source>
</reference>
<proteinExistence type="predicted"/>
<evidence type="ECO:0000313" key="4">
    <source>
        <dbReference type="Proteomes" id="UP000188354"/>
    </source>
</evidence>
<feature type="compositionally biased region" description="Polar residues" evidence="1">
    <location>
        <begin position="89"/>
        <end position="98"/>
    </location>
</feature>
<dbReference type="Gramene" id="OIW08321">
    <property type="protein sequence ID" value="OIW08321"/>
    <property type="gene ID" value="TanjilG_02997"/>
</dbReference>
<evidence type="ECO:0000313" key="3">
    <source>
        <dbReference type="EMBL" id="OIW08321.1"/>
    </source>
</evidence>
<keyword evidence="2" id="KW-1133">Transmembrane helix</keyword>
<organism evidence="3 4">
    <name type="scientific">Lupinus angustifolius</name>
    <name type="common">Narrow-leaved blue lupine</name>
    <dbReference type="NCBI Taxonomy" id="3871"/>
    <lineage>
        <taxon>Eukaryota</taxon>
        <taxon>Viridiplantae</taxon>
        <taxon>Streptophyta</taxon>
        <taxon>Embryophyta</taxon>
        <taxon>Tracheophyta</taxon>
        <taxon>Spermatophyta</taxon>
        <taxon>Magnoliopsida</taxon>
        <taxon>eudicotyledons</taxon>
        <taxon>Gunneridae</taxon>
        <taxon>Pentapetalae</taxon>
        <taxon>rosids</taxon>
        <taxon>fabids</taxon>
        <taxon>Fabales</taxon>
        <taxon>Fabaceae</taxon>
        <taxon>Papilionoideae</taxon>
        <taxon>50 kb inversion clade</taxon>
        <taxon>genistoids sensu lato</taxon>
        <taxon>core genistoids</taxon>
        <taxon>Genisteae</taxon>
        <taxon>Lupinus</taxon>
    </lineage>
</organism>
<dbReference type="Proteomes" id="UP000188354">
    <property type="component" value="Chromosome LG07"/>
</dbReference>
<dbReference type="EMBL" id="CM007367">
    <property type="protein sequence ID" value="OIW08321.1"/>
    <property type="molecule type" value="Genomic_DNA"/>
</dbReference>
<name>A0A4P1RCX3_LUPAN</name>
<protein>
    <submittedName>
        <fullName evidence="3">Uncharacterized protein</fullName>
    </submittedName>
</protein>
<feature type="transmembrane region" description="Helical" evidence="2">
    <location>
        <begin position="12"/>
        <end position="30"/>
    </location>
</feature>
<accession>A0A4P1RCX3</accession>
<evidence type="ECO:0000256" key="1">
    <source>
        <dbReference type="SAM" id="MobiDB-lite"/>
    </source>
</evidence>
<gene>
    <name evidence="3" type="ORF">TanjilG_02997</name>
</gene>
<evidence type="ECO:0000256" key="2">
    <source>
        <dbReference type="SAM" id="Phobius"/>
    </source>
</evidence>